<evidence type="ECO:0000256" key="3">
    <source>
        <dbReference type="ARBA" id="ARBA00012334"/>
    </source>
</evidence>
<dbReference type="GO" id="GO:0033819">
    <property type="term" value="F:lipoyl(octanoyl) transferase activity"/>
    <property type="evidence" value="ECO:0007669"/>
    <property type="project" value="UniProtKB-EC"/>
</dbReference>
<dbReference type="Gene3D" id="3.30.930.10">
    <property type="entry name" value="Bira Bifunctional Protein, Domain 2"/>
    <property type="match status" value="1"/>
</dbReference>
<proteinExistence type="inferred from homology"/>
<dbReference type="NCBIfam" id="TIGR00214">
    <property type="entry name" value="lipB"/>
    <property type="match status" value="1"/>
</dbReference>
<dbReference type="Proteomes" id="UP001378960">
    <property type="component" value="Unassembled WGS sequence"/>
</dbReference>
<evidence type="ECO:0000259" key="6">
    <source>
        <dbReference type="PROSITE" id="PS51733"/>
    </source>
</evidence>
<accession>A0AAV5R2A0</accession>
<evidence type="ECO:0000256" key="2">
    <source>
        <dbReference type="ARBA" id="ARBA00007907"/>
    </source>
</evidence>
<dbReference type="PANTHER" id="PTHR10993:SF7">
    <property type="entry name" value="LIPOYLTRANSFERASE 2, MITOCHONDRIAL-RELATED"/>
    <property type="match status" value="1"/>
</dbReference>
<dbReference type="InterPro" id="IPR000544">
    <property type="entry name" value="Octanoyltransferase"/>
</dbReference>
<protein>
    <recommendedName>
        <fullName evidence="3">lipoyl(octanoyl) transferase</fullName>
        <ecNumber evidence="3">2.3.1.181</ecNumber>
    </recommendedName>
</protein>
<evidence type="ECO:0000313" key="8">
    <source>
        <dbReference type="Proteomes" id="UP001378960"/>
    </source>
</evidence>
<evidence type="ECO:0000256" key="5">
    <source>
        <dbReference type="ARBA" id="ARBA00023315"/>
    </source>
</evidence>
<name>A0AAV5R2A0_PICKL</name>
<feature type="domain" description="BPL/LPL catalytic" evidence="6">
    <location>
        <begin position="79"/>
        <end position="276"/>
    </location>
</feature>
<keyword evidence="8" id="KW-1185">Reference proteome</keyword>
<comment type="caution">
    <text evidence="7">The sequence shown here is derived from an EMBL/GenBank/DDBJ whole genome shotgun (WGS) entry which is preliminary data.</text>
</comment>
<dbReference type="AlphaFoldDB" id="A0AAV5R2A0"/>
<dbReference type="EMBL" id="BTGB01000002">
    <property type="protein sequence ID" value="GMM45380.1"/>
    <property type="molecule type" value="Genomic_DNA"/>
</dbReference>
<evidence type="ECO:0000313" key="7">
    <source>
        <dbReference type="EMBL" id="GMM45380.1"/>
    </source>
</evidence>
<dbReference type="PROSITE" id="PS51733">
    <property type="entry name" value="BPL_LPL_CATALYTIC"/>
    <property type="match status" value="1"/>
</dbReference>
<keyword evidence="5" id="KW-0012">Acyltransferase</keyword>
<evidence type="ECO:0000256" key="4">
    <source>
        <dbReference type="ARBA" id="ARBA00022679"/>
    </source>
</evidence>
<gene>
    <name evidence="7" type="ORF">DAPK24_019550</name>
</gene>
<dbReference type="PROSITE" id="PS01313">
    <property type="entry name" value="LIPB"/>
    <property type="match status" value="1"/>
</dbReference>
<comment type="pathway">
    <text evidence="1">Protein modification; protein lipoylation via endogenous pathway; protein N(6)-(lipoyl)lysine from octanoyl-[acyl-carrier-protein]: step 1/2.</text>
</comment>
<keyword evidence="4 7" id="KW-0808">Transferase</keyword>
<dbReference type="InterPro" id="IPR045864">
    <property type="entry name" value="aa-tRNA-synth_II/BPL/LPL"/>
</dbReference>
<dbReference type="InterPro" id="IPR004143">
    <property type="entry name" value="BPL_LPL_catalytic"/>
</dbReference>
<organism evidence="7 8">
    <name type="scientific">Pichia kluyveri</name>
    <name type="common">Yeast</name>
    <dbReference type="NCBI Taxonomy" id="36015"/>
    <lineage>
        <taxon>Eukaryota</taxon>
        <taxon>Fungi</taxon>
        <taxon>Dikarya</taxon>
        <taxon>Ascomycota</taxon>
        <taxon>Saccharomycotina</taxon>
        <taxon>Pichiomycetes</taxon>
        <taxon>Pichiales</taxon>
        <taxon>Pichiaceae</taxon>
        <taxon>Pichia</taxon>
    </lineage>
</organism>
<dbReference type="PANTHER" id="PTHR10993">
    <property type="entry name" value="OCTANOYLTRANSFERASE"/>
    <property type="match status" value="1"/>
</dbReference>
<evidence type="ECO:0000256" key="1">
    <source>
        <dbReference type="ARBA" id="ARBA00004821"/>
    </source>
</evidence>
<reference evidence="7 8" key="1">
    <citation type="journal article" date="2023" name="Elife">
        <title>Identification of key yeast species and microbe-microbe interactions impacting larval growth of Drosophila in the wild.</title>
        <authorList>
            <person name="Mure A."/>
            <person name="Sugiura Y."/>
            <person name="Maeda R."/>
            <person name="Honda K."/>
            <person name="Sakurai N."/>
            <person name="Takahashi Y."/>
            <person name="Watada M."/>
            <person name="Katoh T."/>
            <person name="Gotoh A."/>
            <person name="Gotoh Y."/>
            <person name="Taniguchi I."/>
            <person name="Nakamura K."/>
            <person name="Hayashi T."/>
            <person name="Katayama T."/>
            <person name="Uemura T."/>
            <person name="Hattori Y."/>
        </authorList>
    </citation>
    <scope>NUCLEOTIDE SEQUENCE [LARGE SCALE GENOMIC DNA]</scope>
    <source>
        <strain evidence="7 8">PK-24</strain>
    </source>
</reference>
<sequence>MSYIQIQKRLFSIKLPNLNESSCSVRFPPNLNHLKLATNIKHLHFKGLTNYEDASNLQNFIIEKHLNYKIINKNSRLINNIYPTILTFEFNSIYTGGKRENQFSKATNIPIDQNGNVLGTSNVKYIKTDRGGQVTYHGPGQLVGYFIWDLKLWERLTSRCFVNFIEQCSLLTIKEMKVPNVSTTNNTGVWIVDNSSERKISSIGLNLKRNVTSHGLSININPELRYLNNPNLIMCGLEGYKQTSVYNELGNNVSINIEEAANLLSKVVETRMNNYMINNNNSEEPNYNLKVEKKTFDSIPNDLNTIYKELLLI</sequence>
<dbReference type="EC" id="2.3.1.181" evidence="3"/>
<comment type="similarity">
    <text evidence="2">Belongs to the LipB family.</text>
</comment>
<dbReference type="SUPFAM" id="SSF55681">
    <property type="entry name" value="Class II aaRS and biotin synthetases"/>
    <property type="match status" value="1"/>
</dbReference>
<dbReference type="Pfam" id="PF21948">
    <property type="entry name" value="LplA-B_cat"/>
    <property type="match status" value="1"/>
</dbReference>
<dbReference type="InterPro" id="IPR020605">
    <property type="entry name" value="Octanoyltransferase_CS"/>
</dbReference>
<dbReference type="GO" id="GO:0009249">
    <property type="term" value="P:protein lipoylation"/>
    <property type="evidence" value="ECO:0007669"/>
    <property type="project" value="InterPro"/>
</dbReference>